<organism evidence="3">
    <name type="scientific">Darwinula stevensoni</name>
    <dbReference type="NCBI Taxonomy" id="69355"/>
    <lineage>
        <taxon>Eukaryota</taxon>
        <taxon>Metazoa</taxon>
        <taxon>Ecdysozoa</taxon>
        <taxon>Arthropoda</taxon>
        <taxon>Crustacea</taxon>
        <taxon>Oligostraca</taxon>
        <taxon>Ostracoda</taxon>
        <taxon>Podocopa</taxon>
        <taxon>Podocopida</taxon>
        <taxon>Darwinulocopina</taxon>
        <taxon>Darwinuloidea</taxon>
        <taxon>Darwinulidae</taxon>
        <taxon>Darwinula</taxon>
    </lineage>
</organism>
<evidence type="ECO:0000313" key="3">
    <source>
        <dbReference type="EMBL" id="CAD7246235.1"/>
    </source>
</evidence>
<protein>
    <recommendedName>
        <fullName evidence="2">Caspase family p20 domain-containing protein</fullName>
    </recommendedName>
</protein>
<dbReference type="Proteomes" id="UP000677054">
    <property type="component" value="Unassembled WGS sequence"/>
</dbReference>
<dbReference type="PRINTS" id="PR00376">
    <property type="entry name" value="IL1BCENZYME"/>
</dbReference>
<dbReference type="EMBL" id="LR900593">
    <property type="protein sequence ID" value="CAD7246235.1"/>
    <property type="molecule type" value="Genomic_DNA"/>
</dbReference>
<accession>A0A7R8XFG5</accession>
<dbReference type="AlphaFoldDB" id="A0A7R8XFG5"/>
<dbReference type="Gene3D" id="3.40.50.1460">
    <property type="match status" value="1"/>
</dbReference>
<dbReference type="PROSITE" id="PS50208">
    <property type="entry name" value="CASPASE_P20"/>
    <property type="match status" value="1"/>
</dbReference>
<dbReference type="EMBL" id="CAJPEV010001076">
    <property type="protein sequence ID" value="CAG0890561.1"/>
    <property type="molecule type" value="Genomic_DNA"/>
</dbReference>
<gene>
    <name evidence="3" type="ORF">DSTB1V02_LOCUS6091</name>
</gene>
<evidence type="ECO:0000313" key="4">
    <source>
        <dbReference type="Proteomes" id="UP000677054"/>
    </source>
</evidence>
<dbReference type="GO" id="GO:0006915">
    <property type="term" value="P:apoptotic process"/>
    <property type="evidence" value="ECO:0007669"/>
    <property type="project" value="TreeGrafter"/>
</dbReference>
<keyword evidence="4" id="KW-1185">Reference proteome</keyword>
<dbReference type="InterPro" id="IPR002398">
    <property type="entry name" value="Pept_C14"/>
</dbReference>
<dbReference type="GO" id="GO:0043525">
    <property type="term" value="P:positive regulation of neuron apoptotic process"/>
    <property type="evidence" value="ECO:0007669"/>
    <property type="project" value="TreeGrafter"/>
</dbReference>
<dbReference type="InterPro" id="IPR011600">
    <property type="entry name" value="Pept_C14_caspase"/>
</dbReference>
<dbReference type="GO" id="GO:0004197">
    <property type="term" value="F:cysteine-type endopeptidase activity"/>
    <property type="evidence" value="ECO:0007669"/>
    <property type="project" value="InterPro"/>
</dbReference>
<dbReference type="SUPFAM" id="SSF52129">
    <property type="entry name" value="Caspase-like"/>
    <property type="match status" value="1"/>
</dbReference>
<dbReference type="InterPro" id="IPR029030">
    <property type="entry name" value="Caspase-like_dom_sf"/>
</dbReference>
<sequence>MVRPNGAREPPLLFIEMPVPFLLNFLLPPVYPADYQDDGVLRVRRGKALIFNVEKFAEHRKIPERQGSEHDVARLQEVLGSLQLTPIIHRNKTRQEVDNILEDASRDPDLAQDDCLVVVFMSHGGRHGMLEAVDRTLLLQELWECFIPNRCPLLWGKPKLFFVQACEGYEAMAAAGPTTQSSGTSPPISTDIIGEDNTIPSHADFLISKASVPDWYSIQVFWKELQRIQMDF</sequence>
<reference evidence="3" key="1">
    <citation type="submission" date="2020-11" db="EMBL/GenBank/DDBJ databases">
        <authorList>
            <person name="Tran Van P."/>
        </authorList>
    </citation>
    <scope>NUCLEOTIDE SEQUENCE</scope>
</reference>
<feature type="domain" description="Caspase family p20" evidence="2">
    <location>
        <begin position="44"/>
        <end position="170"/>
    </location>
</feature>
<dbReference type="SMART" id="SM00115">
    <property type="entry name" value="CASc"/>
    <property type="match status" value="1"/>
</dbReference>
<dbReference type="PANTHER" id="PTHR10454">
    <property type="entry name" value="CASPASE"/>
    <property type="match status" value="1"/>
</dbReference>
<dbReference type="InterPro" id="IPR015917">
    <property type="entry name" value="Pept_C14A"/>
</dbReference>
<evidence type="ECO:0000259" key="2">
    <source>
        <dbReference type="PROSITE" id="PS50208"/>
    </source>
</evidence>
<name>A0A7R8XFG5_9CRUS</name>
<comment type="similarity">
    <text evidence="1">Belongs to the peptidase C14A family.</text>
</comment>
<dbReference type="GO" id="GO:0006508">
    <property type="term" value="P:proteolysis"/>
    <property type="evidence" value="ECO:0007669"/>
    <property type="project" value="InterPro"/>
</dbReference>
<proteinExistence type="inferred from homology"/>
<dbReference type="Pfam" id="PF00656">
    <property type="entry name" value="Peptidase_C14"/>
    <property type="match status" value="1"/>
</dbReference>
<evidence type="ECO:0000256" key="1">
    <source>
        <dbReference type="ARBA" id="ARBA00010134"/>
    </source>
</evidence>
<dbReference type="InterPro" id="IPR001309">
    <property type="entry name" value="Pept_C14_p20"/>
</dbReference>
<dbReference type="PANTHER" id="PTHR10454:SF232">
    <property type="entry name" value="AT03047P-RELATED"/>
    <property type="match status" value="1"/>
</dbReference>
<dbReference type="OrthoDB" id="6116485at2759"/>
<dbReference type="GO" id="GO:0005737">
    <property type="term" value="C:cytoplasm"/>
    <property type="evidence" value="ECO:0007669"/>
    <property type="project" value="TreeGrafter"/>
</dbReference>